<dbReference type="InterPro" id="IPR020568">
    <property type="entry name" value="Ribosomal_Su5_D2-typ_SF"/>
</dbReference>
<dbReference type="GO" id="GO:0034476">
    <property type="term" value="P:U5 snRNA 3'-end processing"/>
    <property type="evidence" value="ECO:0007669"/>
    <property type="project" value="TreeGrafter"/>
</dbReference>
<dbReference type="GO" id="GO:0034473">
    <property type="term" value="P:U1 snRNA 3'-end processing"/>
    <property type="evidence" value="ECO:0007669"/>
    <property type="project" value="TreeGrafter"/>
</dbReference>
<reference evidence="8 9" key="1">
    <citation type="journal article" date="2016" name="Proc. Natl. Acad. Sci. U.S.A.">
        <title>Comparative genomics of biotechnologically important yeasts.</title>
        <authorList>
            <person name="Riley R."/>
            <person name="Haridas S."/>
            <person name="Wolfe K.H."/>
            <person name="Lopes M.R."/>
            <person name="Hittinger C.T."/>
            <person name="Goeker M."/>
            <person name="Salamov A.A."/>
            <person name="Wisecaver J.H."/>
            <person name="Long T.M."/>
            <person name="Calvey C.H."/>
            <person name="Aerts A.L."/>
            <person name="Barry K.W."/>
            <person name="Choi C."/>
            <person name="Clum A."/>
            <person name="Coughlan A.Y."/>
            <person name="Deshpande S."/>
            <person name="Douglass A.P."/>
            <person name="Hanson S.J."/>
            <person name="Klenk H.-P."/>
            <person name="LaButti K.M."/>
            <person name="Lapidus A."/>
            <person name="Lindquist E.A."/>
            <person name="Lipzen A.M."/>
            <person name="Meier-Kolthoff J.P."/>
            <person name="Ohm R.A."/>
            <person name="Otillar R.P."/>
            <person name="Pangilinan J.L."/>
            <person name="Peng Y."/>
            <person name="Rokas A."/>
            <person name="Rosa C.A."/>
            <person name="Scheuner C."/>
            <person name="Sibirny A.A."/>
            <person name="Slot J.C."/>
            <person name="Stielow J.B."/>
            <person name="Sun H."/>
            <person name="Kurtzman C.P."/>
            <person name="Blackwell M."/>
            <person name="Grigoriev I.V."/>
            <person name="Jeffries T.W."/>
        </authorList>
    </citation>
    <scope>NUCLEOTIDE SEQUENCE [LARGE SCALE GENOMIC DNA]</scope>
    <source>
        <strain evidence="8 9">DSM 6958</strain>
    </source>
</reference>
<sequence>MKFSPAEISYLRNSLELPSPIRPDGRSSQQYRPLEATTDFLPTANGSARVRTSDGGECIVGVKARVVKAASESSLINIDVDIAGVRDDSSAVVLLSSTLQTAIQASLPENALKLTDVYSFKLFIDALVISQPSNPFNITSLATYLALKSTRLPKLVSATDDAEAAEIPVFDDDWDQSTFLGQDETRQKWSPPIFTVMAVVGNNLFVDPSVEEEFVSDAGILAGWSADGKVIAPIRIIDLGGKRNGGLKSTLIYKAYSLLQSTAPDVIEALNAIGDQDSLSIF</sequence>
<dbReference type="GO" id="GO:0071035">
    <property type="term" value="P:nuclear polyadenylation-dependent rRNA catabolic process"/>
    <property type="evidence" value="ECO:0007669"/>
    <property type="project" value="TreeGrafter"/>
</dbReference>
<dbReference type="GO" id="GO:0016075">
    <property type="term" value="P:rRNA catabolic process"/>
    <property type="evidence" value="ECO:0007669"/>
    <property type="project" value="EnsemblFungi"/>
</dbReference>
<dbReference type="PANTHER" id="PTHR11097">
    <property type="entry name" value="EXOSOME COMPLEX EXONUCLEASE RIBOSOMAL RNA PROCESSING PROTEIN"/>
    <property type="match status" value="1"/>
</dbReference>
<dbReference type="SUPFAM" id="SSF54211">
    <property type="entry name" value="Ribosomal protein S5 domain 2-like"/>
    <property type="match status" value="1"/>
</dbReference>
<comment type="similarity">
    <text evidence="3">Belongs to the RNase PH family.</text>
</comment>
<dbReference type="InterPro" id="IPR036345">
    <property type="entry name" value="ExoRNase_PH_dom2_sf"/>
</dbReference>
<dbReference type="Pfam" id="PF01138">
    <property type="entry name" value="RNase_PH"/>
    <property type="match status" value="1"/>
</dbReference>
<evidence type="ECO:0000256" key="1">
    <source>
        <dbReference type="ARBA" id="ARBA00004496"/>
    </source>
</evidence>
<dbReference type="GO" id="GO:0000176">
    <property type="term" value="C:nuclear exosome (RNase complex)"/>
    <property type="evidence" value="ECO:0007669"/>
    <property type="project" value="EnsemblFungi"/>
</dbReference>
<dbReference type="InterPro" id="IPR050590">
    <property type="entry name" value="Exosome_comp_Rrp42_subfam"/>
</dbReference>
<evidence type="ECO:0000256" key="4">
    <source>
        <dbReference type="ARBA" id="ARBA00022490"/>
    </source>
</evidence>
<dbReference type="GO" id="GO:0000467">
    <property type="term" value="P:exonucleolytic trimming to generate mature 3'-end of 5.8S rRNA from tricistronic rRNA transcript (SSU-rRNA, 5.8S rRNA, LSU-rRNA)"/>
    <property type="evidence" value="ECO:0007669"/>
    <property type="project" value="EnsemblFungi"/>
</dbReference>
<dbReference type="Gene3D" id="3.30.230.70">
    <property type="entry name" value="GHMP Kinase, N-terminal domain"/>
    <property type="match status" value="1"/>
</dbReference>
<organism evidence="8 9">
    <name type="scientific">Nadsonia fulvescens var. elongata DSM 6958</name>
    <dbReference type="NCBI Taxonomy" id="857566"/>
    <lineage>
        <taxon>Eukaryota</taxon>
        <taxon>Fungi</taxon>
        <taxon>Dikarya</taxon>
        <taxon>Ascomycota</taxon>
        <taxon>Saccharomycotina</taxon>
        <taxon>Dipodascomycetes</taxon>
        <taxon>Dipodascales</taxon>
        <taxon>Dipodascales incertae sedis</taxon>
        <taxon>Nadsonia</taxon>
    </lineage>
</organism>
<evidence type="ECO:0000256" key="5">
    <source>
        <dbReference type="ARBA" id="ARBA00022835"/>
    </source>
</evidence>
<dbReference type="OrthoDB" id="272245at2759"/>
<evidence type="ECO:0000256" key="2">
    <source>
        <dbReference type="ARBA" id="ARBA00004604"/>
    </source>
</evidence>
<evidence type="ECO:0000256" key="6">
    <source>
        <dbReference type="ARBA" id="ARBA00042523"/>
    </source>
</evidence>
<dbReference type="EMBL" id="KV454407">
    <property type="protein sequence ID" value="ODQ67497.1"/>
    <property type="molecule type" value="Genomic_DNA"/>
</dbReference>
<dbReference type="GO" id="GO:0071038">
    <property type="term" value="P:TRAMP-dependent tRNA surveillance pathway"/>
    <property type="evidence" value="ECO:0007669"/>
    <property type="project" value="EnsemblFungi"/>
</dbReference>
<evidence type="ECO:0000256" key="3">
    <source>
        <dbReference type="ARBA" id="ARBA00006678"/>
    </source>
</evidence>
<evidence type="ECO:0000313" key="9">
    <source>
        <dbReference type="Proteomes" id="UP000095009"/>
    </source>
</evidence>
<keyword evidence="9" id="KW-1185">Reference proteome</keyword>
<dbReference type="InterPro" id="IPR027408">
    <property type="entry name" value="PNPase/RNase_PH_dom_sf"/>
</dbReference>
<dbReference type="AlphaFoldDB" id="A0A1E3PRN9"/>
<comment type="subcellular location">
    <subcellularLocation>
        <location evidence="1">Cytoplasm</location>
    </subcellularLocation>
    <subcellularLocation>
        <location evidence="2">Nucleus</location>
        <location evidence="2">Nucleolus</location>
    </subcellularLocation>
</comment>
<dbReference type="GO" id="GO:0034475">
    <property type="term" value="P:U4 snRNA 3'-end processing"/>
    <property type="evidence" value="ECO:0007669"/>
    <property type="project" value="TreeGrafter"/>
</dbReference>
<keyword evidence="5" id="KW-0271">Exosome</keyword>
<evidence type="ECO:0000313" key="8">
    <source>
        <dbReference type="EMBL" id="ODQ67497.1"/>
    </source>
</evidence>
<accession>A0A1E3PRN9</accession>
<keyword evidence="4" id="KW-0963">Cytoplasm</keyword>
<dbReference type="STRING" id="857566.A0A1E3PRN9"/>
<evidence type="ECO:0000259" key="7">
    <source>
        <dbReference type="Pfam" id="PF01138"/>
    </source>
</evidence>
<gene>
    <name evidence="8" type="ORF">NADFUDRAFT_81962</name>
</gene>
<protein>
    <recommendedName>
        <fullName evidence="6">Ribosomal RNA-processing protein 42</fullName>
    </recommendedName>
</protein>
<dbReference type="GO" id="GO:0005730">
    <property type="term" value="C:nucleolus"/>
    <property type="evidence" value="ECO:0007669"/>
    <property type="project" value="UniProtKB-SubCell"/>
</dbReference>
<dbReference type="PANTHER" id="PTHR11097:SF8">
    <property type="entry name" value="EXOSOME COMPLEX COMPONENT RRP42"/>
    <property type="match status" value="1"/>
</dbReference>
<dbReference type="InterPro" id="IPR001247">
    <property type="entry name" value="ExoRNase_PH_dom1"/>
</dbReference>
<dbReference type="GO" id="GO:0035925">
    <property type="term" value="F:mRNA 3'-UTR AU-rich region binding"/>
    <property type="evidence" value="ECO:0007669"/>
    <property type="project" value="TreeGrafter"/>
</dbReference>
<proteinExistence type="inferred from homology"/>
<name>A0A1E3PRN9_9ASCO</name>
<dbReference type="GO" id="GO:0071028">
    <property type="term" value="P:nuclear mRNA surveillance"/>
    <property type="evidence" value="ECO:0007669"/>
    <property type="project" value="TreeGrafter"/>
</dbReference>
<dbReference type="Proteomes" id="UP000095009">
    <property type="component" value="Unassembled WGS sequence"/>
</dbReference>
<dbReference type="GO" id="GO:0000177">
    <property type="term" value="C:cytoplasmic exosome (RNase complex)"/>
    <property type="evidence" value="ECO:0007669"/>
    <property type="project" value="EnsemblFungi"/>
</dbReference>
<feature type="domain" description="Exoribonuclease phosphorolytic" evidence="7">
    <location>
        <begin position="30"/>
        <end position="153"/>
    </location>
</feature>
<dbReference type="SUPFAM" id="SSF55666">
    <property type="entry name" value="Ribonuclease PH domain 2-like"/>
    <property type="match status" value="1"/>
</dbReference>